<dbReference type="AlphaFoldDB" id="A0A380Z9E4"/>
<proteinExistence type="predicted"/>
<dbReference type="RefSeq" id="WP_004291642.1">
    <property type="nucleotide sequence ID" value="NZ_CABKNQ010000017.1"/>
</dbReference>
<evidence type="ECO:0000313" key="6">
    <source>
        <dbReference type="Proteomes" id="UP000254424"/>
    </source>
</evidence>
<evidence type="ECO:0000259" key="4">
    <source>
        <dbReference type="Pfam" id="PF01807"/>
    </source>
</evidence>
<dbReference type="Pfam" id="PF13155">
    <property type="entry name" value="Toprim_2"/>
    <property type="match status" value="1"/>
</dbReference>
<feature type="domain" description="Zinc finger CHC2-type" evidence="4">
    <location>
        <begin position="20"/>
        <end position="78"/>
    </location>
</feature>
<gene>
    <name evidence="5" type="ORF">NCTC11155_02480</name>
</gene>
<organism evidence="5 6">
    <name type="scientific">Bacteroides eggerthii</name>
    <dbReference type="NCBI Taxonomy" id="28111"/>
    <lineage>
        <taxon>Bacteria</taxon>
        <taxon>Pseudomonadati</taxon>
        <taxon>Bacteroidota</taxon>
        <taxon>Bacteroidia</taxon>
        <taxon>Bacteroidales</taxon>
        <taxon>Bacteroidaceae</taxon>
        <taxon>Bacteroides</taxon>
    </lineage>
</organism>
<accession>A0A380Z9E4</accession>
<dbReference type="Pfam" id="PF01807">
    <property type="entry name" value="Zn_ribbon_DnaG"/>
    <property type="match status" value="1"/>
</dbReference>
<keyword evidence="1" id="KW-0479">Metal-binding</keyword>
<dbReference type="InterPro" id="IPR036977">
    <property type="entry name" value="DNA_primase_Znf_CHC2"/>
</dbReference>
<dbReference type="GO" id="GO:0006269">
    <property type="term" value="P:DNA replication, synthesis of primer"/>
    <property type="evidence" value="ECO:0007669"/>
    <property type="project" value="TreeGrafter"/>
</dbReference>
<dbReference type="GO" id="GO:0005737">
    <property type="term" value="C:cytoplasm"/>
    <property type="evidence" value="ECO:0007669"/>
    <property type="project" value="TreeGrafter"/>
</dbReference>
<dbReference type="InterPro" id="IPR050219">
    <property type="entry name" value="DnaG_primase"/>
</dbReference>
<dbReference type="GeneID" id="93069236"/>
<evidence type="ECO:0000313" key="5">
    <source>
        <dbReference type="EMBL" id="SUV43090.1"/>
    </source>
</evidence>
<evidence type="ECO:0000256" key="1">
    <source>
        <dbReference type="ARBA" id="ARBA00022723"/>
    </source>
</evidence>
<dbReference type="PANTHER" id="PTHR30313:SF2">
    <property type="entry name" value="DNA PRIMASE"/>
    <property type="match status" value="1"/>
</dbReference>
<dbReference type="Gene3D" id="3.90.580.10">
    <property type="entry name" value="Zinc finger, CHC2-type domain"/>
    <property type="match status" value="1"/>
</dbReference>
<dbReference type="Proteomes" id="UP000254424">
    <property type="component" value="Unassembled WGS sequence"/>
</dbReference>
<evidence type="ECO:0000256" key="3">
    <source>
        <dbReference type="ARBA" id="ARBA00022833"/>
    </source>
</evidence>
<dbReference type="SUPFAM" id="SSF57783">
    <property type="entry name" value="Zinc beta-ribbon"/>
    <property type="match status" value="1"/>
</dbReference>
<dbReference type="GO" id="GO:0008270">
    <property type="term" value="F:zinc ion binding"/>
    <property type="evidence" value="ECO:0007669"/>
    <property type="project" value="UniProtKB-KW"/>
</dbReference>
<dbReference type="InterPro" id="IPR002694">
    <property type="entry name" value="Znf_CHC2"/>
</dbReference>
<evidence type="ECO:0000256" key="2">
    <source>
        <dbReference type="ARBA" id="ARBA00022771"/>
    </source>
</evidence>
<dbReference type="OrthoDB" id="8536512at2"/>
<dbReference type="EMBL" id="UFSX01000002">
    <property type="protein sequence ID" value="SUV43090.1"/>
    <property type="molecule type" value="Genomic_DNA"/>
</dbReference>
<keyword evidence="2" id="KW-0863">Zinc-finger</keyword>
<protein>
    <submittedName>
        <fullName evidence="5">DNA primase</fullName>
    </submittedName>
</protein>
<sequence>MTIQEIKAIQISNFLASKGYEPINRKGNKWWYLSPLHTEKTASFKVDLTKNVWYDFALGKGGNIIDLAMQLYHTQNISEVLHMMGRSIILPTIPIQSTCPQKHTSFEDIEVKELAHPALLQYLLGRGIGSITAKRQCVEIHYKSAGKRYFAIGFKNDAGGYELRNPYFKGCIAPKAITTIRNHETACHIFEGFVDYLSYLILHGECDAVVLNSIVNIPSALSMLNKYSQICCHLDNDKTGRMATWQIMKALGDKCTDASNEYEEYKDLNEYLMNKSMAFQQKGRNKF</sequence>
<dbReference type="Gene3D" id="3.40.1360.10">
    <property type="match status" value="1"/>
</dbReference>
<dbReference type="GO" id="GO:0003677">
    <property type="term" value="F:DNA binding"/>
    <property type="evidence" value="ECO:0007669"/>
    <property type="project" value="InterPro"/>
</dbReference>
<dbReference type="SUPFAM" id="SSF56731">
    <property type="entry name" value="DNA primase core"/>
    <property type="match status" value="1"/>
</dbReference>
<dbReference type="PANTHER" id="PTHR30313">
    <property type="entry name" value="DNA PRIMASE"/>
    <property type="match status" value="1"/>
</dbReference>
<keyword evidence="3" id="KW-0862">Zinc</keyword>
<name>A0A380Z9E4_9BACE</name>
<dbReference type="GO" id="GO:0003899">
    <property type="term" value="F:DNA-directed RNA polymerase activity"/>
    <property type="evidence" value="ECO:0007669"/>
    <property type="project" value="InterPro"/>
</dbReference>
<reference evidence="5 6" key="1">
    <citation type="submission" date="2018-06" db="EMBL/GenBank/DDBJ databases">
        <authorList>
            <consortium name="Pathogen Informatics"/>
            <person name="Doyle S."/>
        </authorList>
    </citation>
    <scope>NUCLEOTIDE SEQUENCE [LARGE SCALE GENOMIC DNA]</scope>
    <source>
        <strain evidence="5 6">NCTC11155</strain>
    </source>
</reference>
<dbReference type="STRING" id="483216.BACEGG_03170"/>